<organism evidence="3 4">
    <name type="scientific">Raineyella fluvialis</name>
    <dbReference type="NCBI Taxonomy" id="2662261"/>
    <lineage>
        <taxon>Bacteria</taxon>
        <taxon>Bacillati</taxon>
        <taxon>Actinomycetota</taxon>
        <taxon>Actinomycetes</taxon>
        <taxon>Propionibacteriales</taxon>
        <taxon>Propionibacteriaceae</taxon>
        <taxon>Raineyella</taxon>
    </lineage>
</organism>
<keyword evidence="2" id="KW-0472">Membrane</keyword>
<feature type="region of interest" description="Disordered" evidence="1">
    <location>
        <begin position="51"/>
        <end position="77"/>
    </location>
</feature>
<dbReference type="RefSeq" id="WP_153571985.1">
    <property type="nucleotide sequence ID" value="NZ_CP045725.1"/>
</dbReference>
<reference evidence="3 4" key="1">
    <citation type="submission" date="2019-10" db="EMBL/GenBank/DDBJ databases">
        <title>Genomic analysis of Raineyella sp. CBA3103.</title>
        <authorList>
            <person name="Roh S.W."/>
        </authorList>
    </citation>
    <scope>NUCLEOTIDE SEQUENCE [LARGE SCALE GENOMIC DNA]</scope>
    <source>
        <strain evidence="3 4">CBA3103</strain>
    </source>
</reference>
<name>A0A5Q2FDE7_9ACTN</name>
<accession>A0A5Q2FDE7</accession>
<keyword evidence="2" id="KW-0812">Transmembrane</keyword>
<evidence type="ECO:0000256" key="1">
    <source>
        <dbReference type="SAM" id="MobiDB-lite"/>
    </source>
</evidence>
<protein>
    <submittedName>
        <fullName evidence="3">Uncharacterized protein</fullName>
    </submittedName>
</protein>
<dbReference type="AlphaFoldDB" id="A0A5Q2FDE7"/>
<gene>
    <name evidence="3" type="ORF">Rai3103_06995</name>
</gene>
<dbReference type="KEGG" id="rain:Rai3103_06995"/>
<dbReference type="Proteomes" id="UP000386847">
    <property type="component" value="Chromosome"/>
</dbReference>
<evidence type="ECO:0000256" key="2">
    <source>
        <dbReference type="SAM" id="Phobius"/>
    </source>
</evidence>
<evidence type="ECO:0000313" key="4">
    <source>
        <dbReference type="Proteomes" id="UP000386847"/>
    </source>
</evidence>
<proteinExistence type="predicted"/>
<keyword evidence="2" id="KW-1133">Transmembrane helix</keyword>
<sequence>MIVALVPQMMGLFFGHGWMMRPYGFGFRGLPVLLVLLVLFLLIRRARHRRAHHGGTGYGRPAATPPRPTTDPGAAPEAEAMRILADRLAAGDITPEDYQARVNTLRSVRDQGDPLA</sequence>
<feature type="transmembrane region" description="Helical" evidence="2">
    <location>
        <begin position="25"/>
        <end position="43"/>
    </location>
</feature>
<dbReference type="EMBL" id="CP045725">
    <property type="protein sequence ID" value="QGF23454.1"/>
    <property type="molecule type" value="Genomic_DNA"/>
</dbReference>
<keyword evidence="4" id="KW-1185">Reference proteome</keyword>
<evidence type="ECO:0000313" key="3">
    <source>
        <dbReference type="EMBL" id="QGF23454.1"/>
    </source>
</evidence>